<protein>
    <submittedName>
        <fullName evidence="1">Uncharacterized protein</fullName>
    </submittedName>
</protein>
<dbReference type="AlphaFoldDB" id="A0A1H0D0Q7"/>
<proteinExistence type="predicted"/>
<sequence>MDEGIEKFAPSGKGFSLKTAFLFLNLQRKIPE</sequence>
<dbReference type="Proteomes" id="UP000183200">
    <property type="component" value="Unassembled WGS sequence"/>
</dbReference>
<evidence type="ECO:0000313" key="1">
    <source>
        <dbReference type="EMBL" id="SDN63626.1"/>
    </source>
</evidence>
<keyword evidence="2" id="KW-1185">Reference proteome</keyword>
<organism evidence="1 2">
    <name type="scientific">Pedobacter steynii</name>
    <dbReference type="NCBI Taxonomy" id="430522"/>
    <lineage>
        <taxon>Bacteria</taxon>
        <taxon>Pseudomonadati</taxon>
        <taxon>Bacteroidota</taxon>
        <taxon>Sphingobacteriia</taxon>
        <taxon>Sphingobacteriales</taxon>
        <taxon>Sphingobacteriaceae</taxon>
        <taxon>Pedobacter</taxon>
    </lineage>
</organism>
<reference evidence="2" key="1">
    <citation type="submission" date="2016-10" db="EMBL/GenBank/DDBJ databases">
        <authorList>
            <person name="Varghese N."/>
            <person name="Submissions S."/>
        </authorList>
    </citation>
    <scope>NUCLEOTIDE SEQUENCE [LARGE SCALE GENOMIC DNA]</scope>
    <source>
        <strain evidence="2">DSM 19110</strain>
    </source>
</reference>
<evidence type="ECO:0000313" key="2">
    <source>
        <dbReference type="Proteomes" id="UP000183200"/>
    </source>
</evidence>
<accession>A0A1H0D0Q7</accession>
<name>A0A1H0D0Q7_9SPHI</name>
<gene>
    <name evidence="1" type="ORF">SAMN05421820_108271</name>
</gene>
<dbReference type="EMBL" id="FNGY01000008">
    <property type="protein sequence ID" value="SDN63626.1"/>
    <property type="molecule type" value="Genomic_DNA"/>
</dbReference>